<dbReference type="InterPro" id="IPR006653">
    <property type="entry name" value="Trp_synth_b_CS"/>
</dbReference>
<dbReference type="CDD" id="cd06446">
    <property type="entry name" value="Trp-synth_B"/>
    <property type="match status" value="1"/>
</dbReference>
<dbReference type="PIRSF" id="PIRSF001413">
    <property type="entry name" value="Trp_syn_beta"/>
    <property type="match status" value="1"/>
</dbReference>
<evidence type="ECO:0000256" key="2">
    <source>
        <dbReference type="ARBA" id="ARBA00004733"/>
    </source>
</evidence>
<dbReference type="HAMAP" id="MF_00133">
    <property type="entry name" value="Trp_synth_beta"/>
    <property type="match status" value="1"/>
</dbReference>
<keyword evidence="6 11" id="KW-0822">Tryptophan biosynthesis</keyword>
<evidence type="ECO:0000256" key="6">
    <source>
        <dbReference type="ARBA" id="ARBA00022822"/>
    </source>
</evidence>
<dbReference type="EMBL" id="FUZF01000002">
    <property type="protein sequence ID" value="SKB45635.1"/>
    <property type="molecule type" value="Genomic_DNA"/>
</dbReference>
<keyword evidence="9 11" id="KW-0456">Lyase</keyword>
<dbReference type="SUPFAM" id="SSF53686">
    <property type="entry name" value="Tryptophan synthase beta subunit-like PLP-dependent enzymes"/>
    <property type="match status" value="1"/>
</dbReference>
<dbReference type="UniPathway" id="UPA00035">
    <property type="reaction ID" value="UER00044"/>
</dbReference>
<comment type="cofactor">
    <cofactor evidence="1 11">
        <name>pyridoxal 5'-phosphate</name>
        <dbReference type="ChEBI" id="CHEBI:597326"/>
    </cofactor>
</comment>
<keyword evidence="5 11" id="KW-0028">Amino-acid biosynthesis</keyword>
<keyword evidence="14" id="KW-1185">Reference proteome</keyword>
<evidence type="ECO:0000256" key="1">
    <source>
        <dbReference type="ARBA" id="ARBA00001933"/>
    </source>
</evidence>
<protein>
    <recommendedName>
        <fullName evidence="11">Tryptophan synthase beta chain</fullName>
        <ecNumber evidence="11">4.2.1.20</ecNumber>
    </recommendedName>
</protein>
<sequence>MSKYQVDNRGYYGPFGGAYIPEMLYPNVEELEQQYLQIMNDPSFKAEFEELLKDYVGRPSPLYHAKRLSDRYGATIFLKREDLNHTGAHKINNTIGQILLAQRLGKKRIIAETGAGQHGVATATVCALKGLECVVYMGAIDIERQAPNVARMKMMGATVVAATSGSQTLKDATNEALRDWINNPVDTHYIIGSVVGPHPYPDMVARFQSIISAETRKQLLEKTGQETPDIVMACVGGGSNAAGMFYNFVDEEAVRLIAVEAAGHGVNSGETAATTALGKEGVLHGSRSILMQTADGQVVEPYSISAGLDYPGIGPQHAWLFKSGRGEYVSITDDEAMQAGLRLTQLEGIIPAIESSHALAYLEKMTFKGDETVVICLSGRGDKDLDNYMKYFNL</sequence>
<dbReference type="InterPro" id="IPR023026">
    <property type="entry name" value="Trp_synth_beta/beta-like"/>
</dbReference>
<dbReference type="RefSeq" id="WP_079641105.1">
    <property type="nucleotide sequence ID" value="NZ_FUZF01000002.1"/>
</dbReference>
<evidence type="ECO:0000256" key="8">
    <source>
        <dbReference type="ARBA" id="ARBA00023141"/>
    </source>
</evidence>
<evidence type="ECO:0000256" key="7">
    <source>
        <dbReference type="ARBA" id="ARBA00022898"/>
    </source>
</evidence>
<evidence type="ECO:0000256" key="11">
    <source>
        <dbReference type="HAMAP-Rule" id="MF_00133"/>
    </source>
</evidence>
<gene>
    <name evidence="11" type="primary">trpB</name>
    <name evidence="13" type="ORF">SAMN05660841_00617</name>
</gene>
<dbReference type="EC" id="4.2.1.20" evidence="11"/>
<organism evidence="13 14">
    <name type="scientific">Sphingobacterium nematocida</name>
    <dbReference type="NCBI Taxonomy" id="1513896"/>
    <lineage>
        <taxon>Bacteria</taxon>
        <taxon>Pseudomonadati</taxon>
        <taxon>Bacteroidota</taxon>
        <taxon>Sphingobacteriia</taxon>
        <taxon>Sphingobacteriales</taxon>
        <taxon>Sphingobacteriaceae</taxon>
        <taxon>Sphingobacterium</taxon>
    </lineage>
</organism>
<dbReference type="GO" id="GO:0005737">
    <property type="term" value="C:cytoplasm"/>
    <property type="evidence" value="ECO:0007669"/>
    <property type="project" value="TreeGrafter"/>
</dbReference>
<evidence type="ECO:0000256" key="10">
    <source>
        <dbReference type="ARBA" id="ARBA00049047"/>
    </source>
</evidence>
<proteinExistence type="inferred from homology"/>
<dbReference type="STRING" id="1513896.SAMN05660841_00617"/>
<evidence type="ECO:0000256" key="9">
    <source>
        <dbReference type="ARBA" id="ARBA00023239"/>
    </source>
</evidence>
<dbReference type="PANTHER" id="PTHR48077:SF3">
    <property type="entry name" value="TRYPTOPHAN SYNTHASE"/>
    <property type="match status" value="1"/>
</dbReference>
<comment type="pathway">
    <text evidence="2 11">Amino-acid biosynthesis; L-tryptophan biosynthesis; L-tryptophan from chorismate: step 5/5.</text>
</comment>
<comment type="similarity">
    <text evidence="3 11">Belongs to the TrpB family.</text>
</comment>
<evidence type="ECO:0000256" key="3">
    <source>
        <dbReference type="ARBA" id="ARBA00009982"/>
    </source>
</evidence>
<dbReference type="FunFam" id="3.40.50.1100:FF:000001">
    <property type="entry name" value="Tryptophan synthase beta chain"/>
    <property type="match status" value="1"/>
</dbReference>
<dbReference type="GO" id="GO:0004834">
    <property type="term" value="F:tryptophan synthase activity"/>
    <property type="evidence" value="ECO:0007669"/>
    <property type="project" value="UniProtKB-UniRule"/>
</dbReference>
<evidence type="ECO:0000259" key="12">
    <source>
        <dbReference type="Pfam" id="PF00291"/>
    </source>
</evidence>
<dbReference type="OrthoDB" id="9766131at2"/>
<dbReference type="Gene3D" id="3.40.50.1100">
    <property type="match status" value="2"/>
</dbReference>
<feature type="domain" description="Tryptophan synthase beta chain-like PALP" evidence="12">
    <location>
        <begin position="57"/>
        <end position="379"/>
    </location>
</feature>
<accession>A0A1T5BER4</accession>
<dbReference type="FunFam" id="3.40.50.1100:FF:000004">
    <property type="entry name" value="Tryptophan synthase beta chain"/>
    <property type="match status" value="1"/>
</dbReference>
<dbReference type="Proteomes" id="UP000190150">
    <property type="component" value="Unassembled WGS sequence"/>
</dbReference>
<name>A0A1T5BER4_9SPHI</name>
<comment type="catalytic activity">
    <reaction evidence="10 11">
        <text>(1S,2R)-1-C-(indol-3-yl)glycerol 3-phosphate + L-serine = D-glyceraldehyde 3-phosphate + L-tryptophan + H2O</text>
        <dbReference type="Rhea" id="RHEA:10532"/>
        <dbReference type="ChEBI" id="CHEBI:15377"/>
        <dbReference type="ChEBI" id="CHEBI:33384"/>
        <dbReference type="ChEBI" id="CHEBI:57912"/>
        <dbReference type="ChEBI" id="CHEBI:58866"/>
        <dbReference type="ChEBI" id="CHEBI:59776"/>
        <dbReference type="EC" id="4.2.1.20"/>
    </reaction>
</comment>
<comment type="function">
    <text evidence="11">The beta subunit is responsible for the synthesis of L-tryptophan from indole and L-serine.</text>
</comment>
<keyword evidence="8 11" id="KW-0057">Aromatic amino acid biosynthesis</keyword>
<dbReference type="PROSITE" id="PS00168">
    <property type="entry name" value="TRP_SYNTHASE_BETA"/>
    <property type="match status" value="1"/>
</dbReference>
<feature type="modified residue" description="N6-(pyridoxal phosphate)lysine" evidence="11">
    <location>
        <position position="90"/>
    </location>
</feature>
<dbReference type="AlphaFoldDB" id="A0A1T5BER4"/>
<dbReference type="InterPro" id="IPR001926">
    <property type="entry name" value="TrpB-like_PALP"/>
</dbReference>
<evidence type="ECO:0000313" key="14">
    <source>
        <dbReference type="Proteomes" id="UP000190150"/>
    </source>
</evidence>
<evidence type="ECO:0000256" key="5">
    <source>
        <dbReference type="ARBA" id="ARBA00022605"/>
    </source>
</evidence>
<evidence type="ECO:0000256" key="4">
    <source>
        <dbReference type="ARBA" id="ARBA00011270"/>
    </source>
</evidence>
<dbReference type="InterPro" id="IPR036052">
    <property type="entry name" value="TrpB-like_PALP_sf"/>
</dbReference>
<evidence type="ECO:0000313" key="13">
    <source>
        <dbReference type="EMBL" id="SKB45635.1"/>
    </source>
</evidence>
<dbReference type="Pfam" id="PF00291">
    <property type="entry name" value="PALP"/>
    <property type="match status" value="1"/>
</dbReference>
<comment type="subunit">
    <text evidence="4 11">Tetramer of two alpha and two beta chains.</text>
</comment>
<keyword evidence="7 11" id="KW-0663">Pyridoxal phosphate</keyword>
<dbReference type="NCBIfam" id="TIGR00263">
    <property type="entry name" value="trpB"/>
    <property type="match status" value="1"/>
</dbReference>
<dbReference type="InterPro" id="IPR006654">
    <property type="entry name" value="Trp_synth_beta"/>
</dbReference>
<dbReference type="PANTHER" id="PTHR48077">
    <property type="entry name" value="TRYPTOPHAN SYNTHASE-RELATED"/>
    <property type="match status" value="1"/>
</dbReference>
<reference evidence="14" key="1">
    <citation type="submission" date="2017-02" db="EMBL/GenBank/DDBJ databases">
        <authorList>
            <person name="Varghese N."/>
            <person name="Submissions S."/>
        </authorList>
    </citation>
    <scope>NUCLEOTIDE SEQUENCE [LARGE SCALE GENOMIC DNA]</scope>
    <source>
        <strain evidence="14">DSM 24091</strain>
    </source>
</reference>